<organism evidence="1 2">
    <name type="scientific">Choristoneura fumiferana</name>
    <name type="common">Spruce budworm moth</name>
    <name type="synonym">Archips fumiferana</name>
    <dbReference type="NCBI Taxonomy" id="7141"/>
    <lineage>
        <taxon>Eukaryota</taxon>
        <taxon>Metazoa</taxon>
        <taxon>Ecdysozoa</taxon>
        <taxon>Arthropoda</taxon>
        <taxon>Hexapoda</taxon>
        <taxon>Insecta</taxon>
        <taxon>Pterygota</taxon>
        <taxon>Neoptera</taxon>
        <taxon>Endopterygota</taxon>
        <taxon>Lepidoptera</taxon>
        <taxon>Glossata</taxon>
        <taxon>Ditrysia</taxon>
        <taxon>Tortricoidea</taxon>
        <taxon>Tortricidae</taxon>
        <taxon>Tortricinae</taxon>
        <taxon>Choristoneura</taxon>
    </lineage>
</organism>
<sequence length="1334" mass="147838">MVDKGGACASPRFPRCAGDSGIASNLVTMSAQCRDAIAAACDVTHNTSTREKTCSYASRLAMNVDSGGGGSAEVMVYSLGWGMGEPERRGADRKRSQPAAALSLDDGHEVDVLPLNNQVGGHTRLLVLNDSTVIKPLNIRELHFYMNIPEDIQSFVPRYKALVSRLACLSVERGWAGLRERKRERERAWGQEQNISFLVVARAAAQRRTERLRRHSTLPPLIAPYSGVMQASMAGGSKPDKRYSPCFRDENGRKQSLGGKRKRDDVFNTAGRVGPGHSSTLVMCPLSYFRSFDDPTGPRRRHLFIRILHIPLTRPARPFKVHRNGNASEVLMSIAHMDNSNKQYFLMMENITSSYRRPCILDLKMGTRQHGDDASAEKRSKQIAKCAASTSASLGVRLCGMQVYVQETGACVRRDKYWGRALSEAGLREALADFFAAGAAPRARVVRQALRRLDALRRAIAKQTSYSSLLIVYEGDVPGFSEEASGYSADASSSSADAPRSHFDMSTLHDGISSDREREPFTPHSEETMGGYEEGEVGGSGHSPRRQPPSPDSTDSWMAYSSTSSESWRGEGAHSPPSPAAAPELGKRARTAPAAPPPAPAPATPPPDERVDIRMIDFAHTAFAGAAAESPLATATPHHGPDCGFLTGIDSLTRLLTEILQPYTQTLLVNRLKKQFDRQREISKFISSDNLKLEAEIKNAEQEIKSLMLAYESIKSANVELKKEWQLAKERTQENIGRIQLGEKKYEELWEHSKNRYESIGFVRNWLQANRKTKDLTGNIQILENESKELLNEIKIKDGIISELNKKRIIELAEYLIHEQPKTMDKIFRKTVEFKELNDQFDQILNKEDTAYSVNNDTLNCISANPKIKTISSKLSGNKKVDNDWPNFNNNADTLIKKCDLIATSPIKEAITGSTSSNDTVMDNKRDEYTSGYFNQPEKYYADETKYDKRENYSKRKLINILDDIKLNKHEAYNLVTNIKLDNLKGIDVITGNGNKIIEGPPEFINEKATDSVPGVQIKEIDITSSSADNILMPPSGFLDQIRSSQEKKKKVSFELPITMQELVTEAKKAVPIDIDGDPNDTLSTANSNSPLEVSAVSDESFTKIKNMILKKHNLDLSPQFVYGKNTVTRKNEESVKSNYFKLSDEELPSISGTYFEKDEAKITEITETNENEVDGDKPTQVNDTEEAENKSDEMEVTEENVPSVKVKQARTNGNPVTGLLFSHGANGIPDSLDVSISTTGLEDEDADFPQYSSLLLSPKVDLPVPTNDKPDITSQEVPNFLSGLRKTGLSFFGKITAPDSANTEGEQSGGNNFNFAFGTDDKKTRGGIFNMFN</sequence>
<protein>
    <submittedName>
        <fullName evidence="1">Uncharacterized protein</fullName>
    </submittedName>
</protein>
<proteinExistence type="predicted"/>
<gene>
    <name evidence="1" type="ORF">MSG28_010382</name>
</gene>
<evidence type="ECO:0000313" key="2">
    <source>
        <dbReference type="Proteomes" id="UP001064048"/>
    </source>
</evidence>
<keyword evidence="2" id="KW-1185">Reference proteome</keyword>
<evidence type="ECO:0000313" key="1">
    <source>
        <dbReference type="EMBL" id="KAI8436968.1"/>
    </source>
</evidence>
<name>A0ACC0KKC8_CHOFU</name>
<accession>A0ACC0KKC8</accession>
<reference evidence="1 2" key="1">
    <citation type="journal article" date="2022" name="Genome Biol. Evol.">
        <title>The Spruce Budworm Genome: Reconstructing the Evolutionary History of Antifreeze Proteins.</title>
        <authorList>
            <person name="Beliveau C."/>
            <person name="Gagne P."/>
            <person name="Picq S."/>
            <person name="Vernygora O."/>
            <person name="Keeling C.I."/>
            <person name="Pinkney K."/>
            <person name="Doucet D."/>
            <person name="Wen F."/>
            <person name="Johnston J.S."/>
            <person name="Maaroufi H."/>
            <person name="Boyle B."/>
            <person name="Laroche J."/>
            <person name="Dewar K."/>
            <person name="Juretic N."/>
            <person name="Blackburn G."/>
            <person name="Nisole A."/>
            <person name="Brunet B."/>
            <person name="Brandao M."/>
            <person name="Lumley L."/>
            <person name="Duan J."/>
            <person name="Quan G."/>
            <person name="Lucarotti C.J."/>
            <person name="Roe A.D."/>
            <person name="Sperling F.A.H."/>
            <person name="Levesque R.C."/>
            <person name="Cusson M."/>
        </authorList>
    </citation>
    <scope>NUCLEOTIDE SEQUENCE [LARGE SCALE GENOMIC DNA]</scope>
    <source>
        <strain evidence="1">Glfc:IPQL:Cfum</strain>
    </source>
</reference>
<dbReference type="EMBL" id="CM046117">
    <property type="protein sequence ID" value="KAI8436968.1"/>
    <property type="molecule type" value="Genomic_DNA"/>
</dbReference>
<comment type="caution">
    <text evidence="1">The sequence shown here is derived from an EMBL/GenBank/DDBJ whole genome shotgun (WGS) entry which is preliminary data.</text>
</comment>
<dbReference type="Proteomes" id="UP001064048">
    <property type="component" value="Chromosome 17"/>
</dbReference>